<evidence type="ECO:0000313" key="4">
    <source>
        <dbReference type="Proteomes" id="UP001432060"/>
    </source>
</evidence>
<evidence type="ECO:0000313" key="3">
    <source>
        <dbReference type="EMBL" id="WUT83503.1"/>
    </source>
</evidence>
<keyword evidence="4" id="KW-1185">Reference proteome</keyword>
<evidence type="ECO:0000259" key="2">
    <source>
        <dbReference type="Pfam" id="PF04149"/>
    </source>
</evidence>
<sequence>MKPETAPVQQPTWFKSSYSGGNETECVEAAFLAPGTAIRDSKRPAGPRLRFSGSSWEAFVAAVQEDRMPPA</sequence>
<dbReference type="EMBL" id="CP109019">
    <property type="protein sequence ID" value="WUT83503.1"/>
    <property type="molecule type" value="Genomic_DNA"/>
</dbReference>
<organism evidence="3 4">
    <name type="scientific">Streptomyces melanogenes</name>
    <dbReference type="NCBI Taxonomy" id="67326"/>
    <lineage>
        <taxon>Bacteria</taxon>
        <taxon>Bacillati</taxon>
        <taxon>Actinomycetota</taxon>
        <taxon>Actinomycetes</taxon>
        <taxon>Kitasatosporales</taxon>
        <taxon>Streptomycetaceae</taxon>
        <taxon>Streptomyces</taxon>
    </lineage>
</organism>
<feature type="region of interest" description="Disordered" evidence="1">
    <location>
        <begin position="1"/>
        <end position="20"/>
    </location>
</feature>
<dbReference type="RefSeq" id="WP_329399211.1">
    <property type="nucleotide sequence ID" value="NZ_CP109019.1"/>
</dbReference>
<name>A0ABZ1XIZ2_9ACTN</name>
<proteinExistence type="predicted"/>
<accession>A0ABZ1XIZ2</accession>
<feature type="compositionally biased region" description="Polar residues" evidence="1">
    <location>
        <begin position="7"/>
        <end position="20"/>
    </location>
</feature>
<dbReference type="InterPro" id="IPR007278">
    <property type="entry name" value="DUF397"/>
</dbReference>
<feature type="domain" description="DUF397" evidence="2">
    <location>
        <begin position="12"/>
        <end position="64"/>
    </location>
</feature>
<dbReference type="Pfam" id="PF04149">
    <property type="entry name" value="DUF397"/>
    <property type="match status" value="1"/>
</dbReference>
<dbReference type="Proteomes" id="UP001432060">
    <property type="component" value="Chromosome"/>
</dbReference>
<protein>
    <submittedName>
        <fullName evidence="3">DUF397 domain-containing protein</fullName>
    </submittedName>
</protein>
<evidence type="ECO:0000256" key="1">
    <source>
        <dbReference type="SAM" id="MobiDB-lite"/>
    </source>
</evidence>
<gene>
    <name evidence="3" type="ORF">OG515_15480</name>
</gene>
<reference evidence="3" key="1">
    <citation type="submission" date="2022-10" db="EMBL/GenBank/DDBJ databases">
        <title>The complete genomes of actinobacterial strains from the NBC collection.</title>
        <authorList>
            <person name="Joergensen T.S."/>
            <person name="Alvarez Arevalo M."/>
            <person name="Sterndorff E.B."/>
            <person name="Faurdal D."/>
            <person name="Vuksanovic O."/>
            <person name="Mourched A.-S."/>
            <person name="Charusanti P."/>
            <person name="Shaw S."/>
            <person name="Blin K."/>
            <person name="Weber T."/>
        </authorList>
    </citation>
    <scope>NUCLEOTIDE SEQUENCE</scope>
    <source>
        <strain evidence="3">NBC_00668</strain>
    </source>
</reference>